<keyword evidence="1" id="KW-0812">Transmembrane</keyword>
<name>A0A5S9MEY4_BACIA</name>
<keyword evidence="2" id="KW-1133">Transmembrane helix</keyword>
<protein>
    <submittedName>
        <fullName evidence="4">Uncharacterized protein</fullName>
    </submittedName>
</protein>
<gene>
    <name evidence="4" type="ORF">BsIDN1_40670</name>
</gene>
<accession>A0A5S9MEY4</accession>
<organism evidence="4 5">
    <name type="scientific">Bacillus safensis</name>
    <dbReference type="NCBI Taxonomy" id="561879"/>
    <lineage>
        <taxon>Bacteria</taxon>
        <taxon>Bacillati</taxon>
        <taxon>Bacillota</taxon>
        <taxon>Bacilli</taxon>
        <taxon>Bacillales</taxon>
        <taxon>Bacillaceae</taxon>
        <taxon>Bacillus</taxon>
    </lineage>
</organism>
<dbReference type="GO" id="GO:0016020">
    <property type="term" value="C:membrane"/>
    <property type="evidence" value="ECO:0007669"/>
    <property type="project" value="InterPro"/>
</dbReference>
<dbReference type="EMBL" id="AP021906">
    <property type="protein sequence ID" value="BBP90449.1"/>
    <property type="molecule type" value="Genomic_DNA"/>
</dbReference>
<proteinExistence type="predicted"/>
<dbReference type="GO" id="GO:0009847">
    <property type="term" value="P:spore germination"/>
    <property type="evidence" value="ECO:0007669"/>
    <property type="project" value="InterPro"/>
</dbReference>
<evidence type="ECO:0000313" key="4">
    <source>
        <dbReference type="EMBL" id="BBP90449.1"/>
    </source>
</evidence>
<evidence type="ECO:0000313" key="5">
    <source>
        <dbReference type="Proteomes" id="UP000464658"/>
    </source>
</evidence>
<dbReference type="AlphaFoldDB" id="A0A5S9MEY4"/>
<evidence type="ECO:0000256" key="2">
    <source>
        <dbReference type="ARBA" id="ARBA00022989"/>
    </source>
</evidence>
<sequence length="102" mass="11475">MCDTQYVIYLLKELIEINDNEPESDDLAHVVENRLVNQQVSKVETLDEAVDQVLSGLVAVVVEGENYAFIIDVRSYPGRMPEEPDTEKVVRGARTALLKTLL</sequence>
<reference evidence="4 5" key="1">
    <citation type="submission" date="2019-12" db="EMBL/GenBank/DDBJ databases">
        <title>Full genome sequence of a Bacillus safensis strain isolated from commercially available natto in Indonesia.</title>
        <authorList>
            <person name="Yoshida M."/>
            <person name="Uomi M."/>
            <person name="Waturangi D."/>
            <person name="Ekaputri J.J."/>
            <person name="Setiamarga D.H.E."/>
        </authorList>
    </citation>
    <scope>NUCLEOTIDE SEQUENCE [LARGE SCALE GENOMIC DNA]</scope>
    <source>
        <strain evidence="4 5">IDN1</strain>
    </source>
</reference>
<dbReference type="Proteomes" id="UP000464658">
    <property type="component" value="Chromosome"/>
</dbReference>
<dbReference type="InterPro" id="IPR004995">
    <property type="entry name" value="Spore_Ger"/>
</dbReference>
<evidence type="ECO:0000256" key="3">
    <source>
        <dbReference type="ARBA" id="ARBA00023136"/>
    </source>
</evidence>
<evidence type="ECO:0000256" key="1">
    <source>
        <dbReference type="ARBA" id="ARBA00022692"/>
    </source>
</evidence>
<keyword evidence="3" id="KW-0472">Membrane</keyword>
<dbReference type="Pfam" id="PF03323">
    <property type="entry name" value="GerA"/>
    <property type="match status" value="1"/>
</dbReference>